<dbReference type="RefSeq" id="WP_058527346.1">
    <property type="nucleotide sequence ID" value="NZ_CAAAHY010000011.1"/>
</dbReference>
<dbReference type="Proteomes" id="UP000054773">
    <property type="component" value="Unassembled WGS sequence"/>
</dbReference>
<evidence type="ECO:0000313" key="7">
    <source>
        <dbReference type="Proteomes" id="UP000054773"/>
    </source>
</evidence>
<keyword evidence="4" id="KW-0812">Transmembrane</keyword>
<keyword evidence="3" id="KW-0597">Phosphoprotein</keyword>
<dbReference type="Gene3D" id="1.10.287.130">
    <property type="match status" value="1"/>
</dbReference>
<dbReference type="STRING" id="448.Lery_2216"/>
<dbReference type="GO" id="GO:0000155">
    <property type="term" value="F:phosphorelay sensor kinase activity"/>
    <property type="evidence" value="ECO:0007669"/>
    <property type="project" value="InterPro"/>
</dbReference>
<sequence>MKNKSHSIKTIFIKKMAYSAFIQFFVFGLILLLAKEYFDNSQIGSLSKNLIINDSFTTDEIGRYQLLNNKHALDLALYNLENERKLDSIKFVSAQKPLENLGSCQSISGNIHTICKADNGQFSGITAIKKDDQILGYVISKKQYNSIFLIPASHGLLLILITVIGIFLFNFLFLFLSMRKTIANSTGYLLDFISSHQNNNASEFSKVDIDEYRQIATKFIEEHSQTLSLQKEKAYYDARKQIAEQVAHDIRSPLAAINTALSDVTSISENKRIMIRSAAKRINDIANNILSQSKHNSSELGSNDLDRNILPELIFVVLDNIVSEKRYEYHNSKIDIQLKVSPCCYSSFSNINLVSFKRVLSNLINNSIEAIDCSGFVIISLRCDNNQVEITIEDNGCGIPSEILPQVTEQGFSFNKKNGAGFGLSYSKKYIGLLNGKIELHSEVGIGTKVTIFLPRSNPPVWFCEALFIKNQSVIIVLDDDPSIHEAWNEKFIGFSDIRIVHFYNASDLTLKKIEELKPDIYLIDYELLADNKNGLDVIADLELKTKAFLVTSCFEDLTVRNRCKKLDVQIIPKPYVPYIKINLCHQRVSNASFVFIDDDEMMRTTWAFAASDAGTQIALYSSMDEFMSVINDYTSDTIIYIDSDLDNNIKGEIEAKKLFDLGFTEIHLATGHSPKRFENMPWLKSIIGKSPPF</sequence>
<keyword evidence="4" id="KW-0472">Membrane</keyword>
<protein>
    <recommendedName>
        <fullName evidence="2">histidine kinase</fullName>
        <ecNumber evidence="2">2.7.13.3</ecNumber>
    </recommendedName>
</protein>
<dbReference type="Gene3D" id="3.30.565.10">
    <property type="entry name" value="Histidine kinase-like ATPase, C-terminal domain"/>
    <property type="match status" value="1"/>
</dbReference>
<evidence type="ECO:0000313" key="6">
    <source>
        <dbReference type="EMBL" id="KTC95657.1"/>
    </source>
</evidence>
<dbReference type="SUPFAM" id="SSF47384">
    <property type="entry name" value="Homodimeric domain of signal transducing histidine kinase"/>
    <property type="match status" value="1"/>
</dbReference>
<dbReference type="InterPro" id="IPR036097">
    <property type="entry name" value="HisK_dim/P_sf"/>
</dbReference>
<reference evidence="6 7" key="1">
    <citation type="submission" date="2015-11" db="EMBL/GenBank/DDBJ databases">
        <title>Genomic analysis of 38 Legionella species identifies large and diverse effector repertoires.</title>
        <authorList>
            <person name="Burstein D."/>
            <person name="Amaro F."/>
            <person name="Zusman T."/>
            <person name="Lifshitz Z."/>
            <person name="Cohen O."/>
            <person name="Gilbert J.A."/>
            <person name="Pupko T."/>
            <person name="Shuman H.A."/>
            <person name="Segal G."/>
        </authorList>
    </citation>
    <scope>NUCLEOTIDE SEQUENCE [LARGE SCALE GENOMIC DNA]</scope>
    <source>
        <strain evidence="6 7">SE-32A-C8</strain>
    </source>
</reference>
<dbReference type="OrthoDB" id="9806130at2"/>
<name>A0A0W0TJB2_LEGER</name>
<feature type="domain" description="Histidine kinase" evidence="5">
    <location>
        <begin position="245"/>
        <end position="458"/>
    </location>
</feature>
<dbReference type="SMART" id="SM00387">
    <property type="entry name" value="HATPase_c"/>
    <property type="match status" value="1"/>
</dbReference>
<keyword evidence="6" id="KW-0418">Kinase</keyword>
<evidence type="ECO:0000259" key="5">
    <source>
        <dbReference type="PROSITE" id="PS50109"/>
    </source>
</evidence>
<keyword evidence="6" id="KW-0808">Transferase</keyword>
<evidence type="ECO:0000256" key="2">
    <source>
        <dbReference type="ARBA" id="ARBA00012438"/>
    </source>
</evidence>
<accession>A0A0W0TJB2</accession>
<dbReference type="EMBL" id="LNYA01000033">
    <property type="protein sequence ID" value="KTC95657.1"/>
    <property type="molecule type" value="Genomic_DNA"/>
</dbReference>
<dbReference type="PANTHER" id="PTHR43547">
    <property type="entry name" value="TWO-COMPONENT HISTIDINE KINASE"/>
    <property type="match status" value="1"/>
</dbReference>
<dbReference type="EC" id="2.7.13.3" evidence="2"/>
<evidence type="ECO:0000256" key="1">
    <source>
        <dbReference type="ARBA" id="ARBA00000085"/>
    </source>
</evidence>
<gene>
    <name evidence="6" type="primary">qseC_2</name>
    <name evidence="6" type="ORF">Lery_2216</name>
</gene>
<evidence type="ECO:0000256" key="3">
    <source>
        <dbReference type="ARBA" id="ARBA00022553"/>
    </source>
</evidence>
<comment type="caution">
    <text evidence="6">The sequence shown here is derived from an EMBL/GenBank/DDBJ whole genome shotgun (WGS) entry which is preliminary data.</text>
</comment>
<dbReference type="InterPro" id="IPR004358">
    <property type="entry name" value="Sig_transdc_His_kin-like_C"/>
</dbReference>
<dbReference type="PROSITE" id="PS50109">
    <property type="entry name" value="HIS_KIN"/>
    <property type="match status" value="1"/>
</dbReference>
<dbReference type="PANTHER" id="PTHR43547:SF2">
    <property type="entry name" value="HYBRID SIGNAL TRANSDUCTION HISTIDINE KINASE C"/>
    <property type="match status" value="1"/>
</dbReference>
<dbReference type="CDD" id="cd00075">
    <property type="entry name" value="HATPase"/>
    <property type="match status" value="1"/>
</dbReference>
<dbReference type="PRINTS" id="PR00344">
    <property type="entry name" value="BCTRLSENSOR"/>
</dbReference>
<feature type="transmembrane region" description="Helical" evidence="4">
    <location>
        <begin position="155"/>
        <end position="176"/>
    </location>
</feature>
<dbReference type="AlphaFoldDB" id="A0A0W0TJB2"/>
<dbReference type="PATRIC" id="fig|448.7.peg.2327"/>
<proteinExistence type="predicted"/>
<evidence type="ECO:0000256" key="4">
    <source>
        <dbReference type="SAM" id="Phobius"/>
    </source>
</evidence>
<dbReference type="InterPro" id="IPR005467">
    <property type="entry name" value="His_kinase_dom"/>
</dbReference>
<dbReference type="SUPFAM" id="SSF55874">
    <property type="entry name" value="ATPase domain of HSP90 chaperone/DNA topoisomerase II/histidine kinase"/>
    <property type="match status" value="1"/>
</dbReference>
<dbReference type="CDD" id="cd00082">
    <property type="entry name" value="HisKA"/>
    <property type="match status" value="1"/>
</dbReference>
<organism evidence="6 7">
    <name type="scientific">Legionella erythra</name>
    <dbReference type="NCBI Taxonomy" id="448"/>
    <lineage>
        <taxon>Bacteria</taxon>
        <taxon>Pseudomonadati</taxon>
        <taxon>Pseudomonadota</taxon>
        <taxon>Gammaproteobacteria</taxon>
        <taxon>Legionellales</taxon>
        <taxon>Legionellaceae</taxon>
        <taxon>Legionella</taxon>
    </lineage>
</organism>
<dbReference type="InterPro" id="IPR003661">
    <property type="entry name" value="HisK_dim/P_dom"/>
</dbReference>
<dbReference type="Gene3D" id="3.40.50.2300">
    <property type="match status" value="1"/>
</dbReference>
<comment type="catalytic activity">
    <reaction evidence="1">
        <text>ATP + protein L-histidine = ADP + protein N-phospho-L-histidine.</text>
        <dbReference type="EC" id="2.7.13.3"/>
    </reaction>
</comment>
<keyword evidence="4" id="KW-1133">Transmembrane helix</keyword>
<keyword evidence="7" id="KW-1185">Reference proteome</keyword>
<dbReference type="InterPro" id="IPR036890">
    <property type="entry name" value="HATPase_C_sf"/>
</dbReference>
<dbReference type="InterPro" id="IPR003594">
    <property type="entry name" value="HATPase_dom"/>
</dbReference>
<dbReference type="Pfam" id="PF02518">
    <property type="entry name" value="HATPase_c"/>
    <property type="match status" value="1"/>
</dbReference>